<protein>
    <submittedName>
        <fullName evidence="2">Glycoside hydrolase family 55 protein</fullName>
    </submittedName>
</protein>
<name>A0A6A6XA18_9PLEO</name>
<feature type="domain" description="Rhamnogalacturonase A/B/Epimerase-like pectate lyase" evidence="1">
    <location>
        <begin position="402"/>
        <end position="460"/>
    </location>
</feature>
<evidence type="ECO:0000313" key="3">
    <source>
        <dbReference type="Proteomes" id="UP000799757"/>
    </source>
</evidence>
<dbReference type="InterPro" id="IPR011050">
    <property type="entry name" value="Pectin_lyase_fold/virulence"/>
</dbReference>
<dbReference type="Pfam" id="PF12708">
    <property type="entry name" value="Pect-lyase_RHGA_epim"/>
    <property type="match status" value="2"/>
</dbReference>
<dbReference type="GO" id="GO:0004650">
    <property type="term" value="F:polygalacturonase activity"/>
    <property type="evidence" value="ECO:0007669"/>
    <property type="project" value="InterPro"/>
</dbReference>
<gene>
    <name evidence="2" type="ORF">K505DRAFT_385901</name>
</gene>
<reference evidence="2" key="1">
    <citation type="journal article" date="2020" name="Stud. Mycol.">
        <title>101 Dothideomycetes genomes: a test case for predicting lifestyles and emergence of pathogens.</title>
        <authorList>
            <person name="Haridas S."/>
            <person name="Albert R."/>
            <person name="Binder M."/>
            <person name="Bloem J."/>
            <person name="Labutti K."/>
            <person name="Salamov A."/>
            <person name="Andreopoulos B."/>
            <person name="Baker S."/>
            <person name="Barry K."/>
            <person name="Bills G."/>
            <person name="Bluhm B."/>
            <person name="Cannon C."/>
            <person name="Castanera R."/>
            <person name="Culley D."/>
            <person name="Daum C."/>
            <person name="Ezra D."/>
            <person name="Gonzalez J."/>
            <person name="Henrissat B."/>
            <person name="Kuo A."/>
            <person name="Liang C."/>
            <person name="Lipzen A."/>
            <person name="Lutzoni F."/>
            <person name="Magnuson J."/>
            <person name="Mondo S."/>
            <person name="Nolan M."/>
            <person name="Ohm R."/>
            <person name="Pangilinan J."/>
            <person name="Park H.-J."/>
            <person name="Ramirez L."/>
            <person name="Alfaro M."/>
            <person name="Sun H."/>
            <person name="Tritt A."/>
            <person name="Yoshinaga Y."/>
            <person name="Zwiers L.-H."/>
            <person name="Turgeon B."/>
            <person name="Goodwin S."/>
            <person name="Spatafora J."/>
            <person name="Crous P."/>
            <person name="Grigoriev I."/>
        </authorList>
    </citation>
    <scope>NUCLEOTIDE SEQUENCE</scope>
    <source>
        <strain evidence="2">CBS 109.77</strain>
    </source>
</reference>
<dbReference type="InterPro" id="IPR024535">
    <property type="entry name" value="RHGA/B-epi-like_pectate_lyase"/>
</dbReference>
<keyword evidence="3" id="KW-1185">Reference proteome</keyword>
<dbReference type="Gene3D" id="2.160.20.10">
    <property type="entry name" value="Single-stranded right-handed beta-helix, Pectin lyase-like"/>
    <property type="match status" value="2"/>
</dbReference>
<dbReference type="InterPro" id="IPR039279">
    <property type="entry name" value="QRT3-like"/>
</dbReference>
<dbReference type="PANTHER" id="PTHR33928:SF2">
    <property type="entry name" value="PECTATE LYASE SUPERFAMILY PROTEIN DOMAIN-CONTAINING PROTEIN-RELATED"/>
    <property type="match status" value="1"/>
</dbReference>
<dbReference type="EMBL" id="MU001936">
    <property type="protein sequence ID" value="KAF2793246.1"/>
    <property type="molecule type" value="Genomic_DNA"/>
</dbReference>
<dbReference type="PANTHER" id="PTHR33928">
    <property type="entry name" value="POLYGALACTURONASE QRT3"/>
    <property type="match status" value="1"/>
</dbReference>
<dbReference type="InterPro" id="IPR012334">
    <property type="entry name" value="Pectin_lyas_fold"/>
</dbReference>
<proteinExistence type="predicted"/>
<sequence length="771" mass="82868">MSDFSSKAFLGYRLYIQSPYWYETINHNGESSFMQPSCKSGYQVFRNVVTDFGADNTGNSDASKAIQDAINAFSSGSSACAGRDKNAYGTTGQPAIIYLPRGTYLMKNSIQMRLGTVLMGDPTHLPTLKASSNFPNSHIIYAKDPVQPGTNNFYIAIKNLIIDSNDFDKDKTIYHIDWTVSQATQLTNIVFNMPNFSTGHAGVTAALNYPNDGSGYNSALILNDLTFNGGATGMVLNGQQYILKGMTFNGCNTGIRVNGFNLVIHNSSFSYCTTGIDAHGVSGSLVVLDTVTTNIGTLVQSGDSHNSRNSIILENVMNNGNTVVLEDSPNPPLVGNVPNTWVHGNFYAPRDKQPRFEDGRSIPAARPSILTVNGNNYFAMKPPTYQDFAIDQVINVKTVANLPVRGDGINDDTENINAVLLKSAGKVVYFPAGTYMVTDSLIIPPGSRIVGDAYASAISAAFSPKFANADAPTAMVKLGNPGDIGVGQISDMLFTVSDVLPGCKLLEVNMAGNNPGDVGIWNSHFRVGGAAGSKVKKVCSTSPGQCMAAWGLLHLTSTSSAYIENMWGWTADHDLDGGPDSVREAPIIATGRGALIEATKGTWLVGTGMEHNTLYQYNFYAAVNVCSVFQQSETPYWQGPGGNAPTHELAPAPWTEHLQPSDPTFNNCEPQDAHCRMSWFELINGSKDIFLYGGCVWVFFNGGVGHDCQGGLCQRNAIDISNSTGTYLYGTNVKDIPTIIISDEVEIGLTSDNQGGWTGVIAAYLFNSNLE</sequence>
<accession>A0A6A6XA18</accession>
<dbReference type="SUPFAM" id="SSF51126">
    <property type="entry name" value="Pectin lyase-like"/>
    <property type="match status" value="2"/>
</dbReference>
<dbReference type="Proteomes" id="UP000799757">
    <property type="component" value="Unassembled WGS sequence"/>
</dbReference>
<dbReference type="OrthoDB" id="1046782at2759"/>
<feature type="domain" description="Rhamnogalacturonase A/B/Epimerase-like pectate lyase" evidence="1">
    <location>
        <begin position="45"/>
        <end position="277"/>
    </location>
</feature>
<dbReference type="FunFam" id="2.160.20.10:FF:000049">
    <property type="entry name" value="Putative exo-beta-1,3-glucanase"/>
    <property type="match status" value="1"/>
</dbReference>
<dbReference type="CDD" id="cd23668">
    <property type="entry name" value="GH55_beta13glucanase-like"/>
    <property type="match status" value="1"/>
</dbReference>
<evidence type="ECO:0000259" key="1">
    <source>
        <dbReference type="Pfam" id="PF12708"/>
    </source>
</evidence>
<keyword evidence="2" id="KW-0378">Hydrolase</keyword>
<evidence type="ECO:0000313" key="2">
    <source>
        <dbReference type="EMBL" id="KAF2793246.1"/>
    </source>
</evidence>
<organism evidence="2 3">
    <name type="scientific">Melanomma pulvis-pyrius CBS 109.77</name>
    <dbReference type="NCBI Taxonomy" id="1314802"/>
    <lineage>
        <taxon>Eukaryota</taxon>
        <taxon>Fungi</taxon>
        <taxon>Dikarya</taxon>
        <taxon>Ascomycota</taxon>
        <taxon>Pezizomycotina</taxon>
        <taxon>Dothideomycetes</taxon>
        <taxon>Pleosporomycetidae</taxon>
        <taxon>Pleosporales</taxon>
        <taxon>Melanommataceae</taxon>
        <taxon>Melanomma</taxon>
    </lineage>
</organism>
<dbReference type="AlphaFoldDB" id="A0A6A6XA18"/>